<accession>A0A2U3K261</accession>
<dbReference type="PROSITE" id="PS51257">
    <property type="entry name" value="PROKAR_LIPOPROTEIN"/>
    <property type="match status" value="1"/>
</dbReference>
<feature type="compositionally biased region" description="Basic and acidic residues" evidence="1">
    <location>
        <begin position="485"/>
        <end position="497"/>
    </location>
</feature>
<evidence type="ECO:0000256" key="1">
    <source>
        <dbReference type="SAM" id="MobiDB-lite"/>
    </source>
</evidence>
<evidence type="ECO:0000313" key="4">
    <source>
        <dbReference type="EMBL" id="SPF33751.1"/>
    </source>
</evidence>
<reference evidence="5" key="1">
    <citation type="submission" date="2018-02" db="EMBL/GenBank/DDBJ databases">
        <authorList>
            <person name="Hausmann B."/>
        </authorList>
    </citation>
    <scope>NUCLEOTIDE SEQUENCE [LARGE SCALE GENOMIC DNA]</scope>
    <source>
        <strain evidence="5">Peat soil MAG SbA1</strain>
    </source>
</reference>
<dbReference type="CDD" id="cd15482">
    <property type="entry name" value="Sialidase_non-viral"/>
    <property type="match status" value="1"/>
</dbReference>
<feature type="signal peptide" evidence="2">
    <location>
        <begin position="1"/>
        <end position="26"/>
    </location>
</feature>
<dbReference type="SUPFAM" id="SSF50939">
    <property type="entry name" value="Sialidases"/>
    <property type="match status" value="2"/>
</dbReference>
<dbReference type="Gene3D" id="2.120.10.10">
    <property type="match status" value="1"/>
</dbReference>
<dbReference type="OrthoDB" id="127969at2"/>
<feature type="domain" description="Sialidase" evidence="3">
    <location>
        <begin position="90"/>
        <end position="294"/>
    </location>
</feature>
<sequence length="512" mass="53142">MTVKRVIHSCSGATVPAILLALLTLALTGCSGSSPSGTQPVNPGTPTLAQISSDPYTIPPGQHATEVEPHMVANGSALVAAFQVGRIAPGGATDIGWATSTDGGTTWSHGFLPGLTTGEGTGPYDAASDPVVAYDAKPEVWMIASLPISSTLQTPAVTVNRSTDGMTWQKPVAVDTTAQASDKNWIVCDNWPASPYYGNCYVEWDDYGKDDELLMSTSSDGGLTWGTATPTADLAGGIGGQPLVQPNGTVVVPVLLDAGEMAAFSSSNGGTSWSAPANIALVQAHTDAGGIRSGPLPSAAVDGAGTVWVMWEDCRFRASCASNDLVYSTSSDGVNWSAVARVPIDQTSSVADYFIPGIGIDPATSGASAHVGVHYYYYSQTNCTVTTCQLYVGFIASVNGGSTWNTPVPLAGPMQLGWLPNSQNGLMVGDYIATAFVNGVPHGVFAVAAANSGTTFNEATFTAQGLTMTATKRQLSSALDRPLHKLSDKIEREHPEKGVIPPSRRRARRSAK</sequence>
<name>A0A2U3K261_9BACT</name>
<feature type="chain" id="PRO_5015539836" description="Sialidase domain-containing protein" evidence="2">
    <location>
        <begin position="27"/>
        <end position="512"/>
    </location>
</feature>
<dbReference type="InterPro" id="IPR011040">
    <property type="entry name" value="Sialidase"/>
</dbReference>
<organism evidence="4 5">
    <name type="scientific">Candidatus Sulfotelmatobacter kueseliae</name>
    <dbReference type="NCBI Taxonomy" id="2042962"/>
    <lineage>
        <taxon>Bacteria</taxon>
        <taxon>Pseudomonadati</taxon>
        <taxon>Acidobacteriota</taxon>
        <taxon>Terriglobia</taxon>
        <taxon>Terriglobales</taxon>
        <taxon>Candidatus Korobacteraceae</taxon>
        <taxon>Candidatus Sulfotelmatobacter</taxon>
    </lineage>
</organism>
<dbReference type="EMBL" id="OMOD01000024">
    <property type="protein sequence ID" value="SPF33751.1"/>
    <property type="molecule type" value="Genomic_DNA"/>
</dbReference>
<evidence type="ECO:0000256" key="2">
    <source>
        <dbReference type="SAM" id="SignalP"/>
    </source>
</evidence>
<protein>
    <recommendedName>
        <fullName evidence="3">Sialidase domain-containing protein</fullName>
    </recommendedName>
</protein>
<feature type="region of interest" description="Disordered" evidence="1">
    <location>
        <begin position="485"/>
        <end position="512"/>
    </location>
</feature>
<dbReference type="Pfam" id="PF13088">
    <property type="entry name" value="BNR_2"/>
    <property type="match status" value="1"/>
</dbReference>
<gene>
    <name evidence="4" type="ORF">SBA1_120105</name>
</gene>
<dbReference type="InterPro" id="IPR036278">
    <property type="entry name" value="Sialidase_sf"/>
</dbReference>
<proteinExistence type="predicted"/>
<dbReference type="Proteomes" id="UP000238701">
    <property type="component" value="Unassembled WGS sequence"/>
</dbReference>
<feature type="compositionally biased region" description="Basic residues" evidence="1">
    <location>
        <begin position="503"/>
        <end position="512"/>
    </location>
</feature>
<dbReference type="AlphaFoldDB" id="A0A2U3K261"/>
<evidence type="ECO:0000313" key="5">
    <source>
        <dbReference type="Proteomes" id="UP000238701"/>
    </source>
</evidence>
<keyword evidence="2" id="KW-0732">Signal</keyword>
<evidence type="ECO:0000259" key="3">
    <source>
        <dbReference type="Pfam" id="PF13088"/>
    </source>
</evidence>